<name>A0ACC0USD4_9HYPO</name>
<dbReference type="Proteomes" id="UP001163324">
    <property type="component" value="Chromosome 9"/>
</dbReference>
<comment type="caution">
    <text evidence="1">The sequence shown here is derived from an EMBL/GenBank/DDBJ whole genome shotgun (WGS) entry which is preliminary data.</text>
</comment>
<protein>
    <submittedName>
        <fullName evidence="1">Uncharacterized protein</fullName>
    </submittedName>
</protein>
<gene>
    <name evidence="1" type="ORF">N3K66_008812</name>
</gene>
<accession>A0ACC0USD4</accession>
<proteinExistence type="predicted"/>
<evidence type="ECO:0000313" key="2">
    <source>
        <dbReference type="Proteomes" id="UP001163324"/>
    </source>
</evidence>
<sequence>MMMMMINAMGGNGSTTVALRRLGPRLRASAAANDAIEGAFDARLWSRRWSSSSSSSSHHGYKYLGGSSSNNSSRLSILGRRPLTSTTLTPPITKTSSPSLLSSRTTTTTTTTTTSRVPALTSTNSPRAFSTSPSNMSRPNGLIATEGIELLTFQTPNGFKASILLEELKEAYNLPYTAQSIDISQNIQKEPWFVALNPNGRIPAVVDHDNGGLAVFEGSAILSYLSRRYDPDNRFSFDVQSDDYTRAETWIGWQHGGVGPMQGQANHFIAAAPIRVNWGIQRYVGETERLYGVAEAHLASGRDYLVGPGRGRYSIADIALVGWVNSSVAITIDLERQFPNLFAWFKRIWERPAVQRGFRVPKPPANGVLLDNGPEFAKKLEERKDFVAKAKEEFGYKYSSP</sequence>
<reference evidence="1" key="1">
    <citation type="submission" date="2022-10" db="EMBL/GenBank/DDBJ databases">
        <title>Complete Genome of Trichothecium roseum strain YXFP-22015, a Plant Pathogen Isolated from Citrus.</title>
        <authorList>
            <person name="Wang Y."/>
            <person name="Zhu L."/>
        </authorList>
    </citation>
    <scope>NUCLEOTIDE SEQUENCE</scope>
    <source>
        <strain evidence="1">YXFP-22015</strain>
    </source>
</reference>
<organism evidence="1 2">
    <name type="scientific">Trichothecium roseum</name>
    <dbReference type="NCBI Taxonomy" id="47278"/>
    <lineage>
        <taxon>Eukaryota</taxon>
        <taxon>Fungi</taxon>
        <taxon>Dikarya</taxon>
        <taxon>Ascomycota</taxon>
        <taxon>Pezizomycotina</taxon>
        <taxon>Sordariomycetes</taxon>
        <taxon>Hypocreomycetidae</taxon>
        <taxon>Hypocreales</taxon>
        <taxon>Hypocreales incertae sedis</taxon>
        <taxon>Trichothecium</taxon>
    </lineage>
</organism>
<dbReference type="EMBL" id="CM047948">
    <property type="protein sequence ID" value="KAI9896640.1"/>
    <property type="molecule type" value="Genomic_DNA"/>
</dbReference>
<evidence type="ECO:0000313" key="1">
    <source>
        <dbReference type="EMBL" id="KAI9896640.1"/>
    </source>
</evidence>
<keyword evidence="2" id="KW-1185">Reference proteome</keyword>